<dbReference type="EMBL" id="CAXHTA020000012">
    <property type="protein sequence ID" value="CAL5225537.1"/>
    <property type="molecule type" value="Genomic_DNA"/>
</dbReference>
<sequence length="230" mass="25969">MLFAELYRSLKACFTRKQGKVSRVQNTRQSELGCSRGVPVNKARKAVQRKQNQVAARDCEAIPFAFTREYWLQRREALLMRLDMLYNETGDMELIDAAAASRRYVKEIQSGELRQDSRRMQVLTERLDALSGRLEQAVYDGVVPGGAAMFELIDQCNKILVHKGNGYNESPYVEPAHEVDHSAIAALLAQSAQSQHAARDLFAASQYRKHTHNVKLPQTKVPAEVPLILL</sequence>
<protein>
    <submittedName>
        <fullName evidence="1">G8370 protein</fullName>
    </submittedName>
</protein>
<evidence type="ECO:0000313" key="2">
    <source>
        <dbReference type="Proteomes" id="UP001497392"/>
    </source>
</evidence>
<comment type="caution">
    <text evidence="1">The sequence shown here is derived from an EMBL/GenBank/DDBJ whole genome shotgun (WGS) entry which is preliminary data.</text>
</comment>
<gene>
    <name evidence="1" type="primary">g8370</name>
    <name evidence="1" type="ORF">VP750_LOCUS7196</name>
</gene>
<reference evidence="1 2" key="1">
    <citation type="submission" date="2024-06" db="EMBL/GenBank/DDBJ databases">
        <authorList>
            <person name="Kraege A."/>
            <person name="Thomma B."/>
        </authorList>
    </citation>
    <scope>NUCLEOTIDE SEQUENCE [LARGE SCALE GENOMIC DNA]</scope>
</reference>
<dbReference type="Proteomes" id="UP001497392">
    <property type="component" value="Unassembled WGS sequence"/>
</dbReference>
<keyword evidence="2" id="KW-1185">Reference proteome</keyword>
<proteinExistence type="predicted"/>
<name>A0ABP1G6M8_9CHLO</name>
<evidence type="ECO:0000313" key="1">
    <source>
        <dbReference type="EMBL" id="CAL5225537.1"/>
    </source>
</evidence>
<organism evidence="1 2">
    <name type="scientific">Coccomyxa viridis</name>
    <dbReference type="NCBI Taxonomy" id="1274662"/>
    <lineage>
        <taxon>Eukaryota</taxon>
        <taxon>Viridiplantae</taxon>
        <taxon>Chlorophyta</taxon>
        <taxon>core chlorophytes</taxon>
        <taxon>Trebouxiophyceae</taxon>
        <taxon>Trebouxiophyceae incertae sedis</taxon>
        <taxon>Coccomyxaceae</taxon>
        <taxon>Coccomyxa</taxon>
    </lineage>
</organism>
<accession>A0ABP1G6M8</accession>